<sequence>MNGVDAAPSSPPLTSVVSDSSINSQDSLSATQHSLLHSHSNPDDIVLHLSSIPGADSSLAEHTVNPVQLRDPHDALIPDLHHVGDQGKEEPMTMLEAVDPTATQEESQDLLPEPDQELKRVKVYELIGSRWVDQGTAFCFGQFQDETNEAFLIARAEANYTNIILSTAIRSNDVYQRQQDTLIVWTEPDGVDYALSFQDPEGCAEVWNFIIEVQRHMNSGDEHAAIGSSSPSADHSITTASIIRSGHLPSPQLGFISDIERAIKALARGQSVKEKICEYIQREEYIKSLIEVMNMAEDLESLDNLHALCSLMQTILMMNDHGIYEHILDDDIFFGVVGMLEYDPEFPSHKANYREFLHLTSRFHQPIPIQDEAIQKKVHHTYRLQFLKDVVLARALDDSTFNVLNSCIIFNQIDIINHVQQDSIFLREIVGLFVSEEILAGGSKEKVVENGKAEGEKMDVDAKPGAQPKPNGAVVNGQSSRSTPFSFGPPDNLSDHEVSLRKEVIILIQQLCVMGKNVQLPARMALFRSLVDRGILFAAQWALALPEKVETNLPMISAAGEIIAAILDHDLNGVRGHVWKQSTAILREVEAGRDGADKADTLLKLMCRIMVQSRELAVQSQVGDALKVLLEIASSDGPETPATMGAKFLGRPKDDPGTEKFLDYFYKNCIDILFKPFSDIPEFRKLTEPILRLSREKTNLYLYLCDLLCNFAQQHAFRIHFYMLSSNISARVATLLSARDKHLRLAAFRFFRVCVKMNNRNFLNHLMKLDVLKPILDLTLQESRRDSLLSASCQELFDHMRRENMKELIHHCMTKHDALVRRLAETPLGGPRFISFIRRWEMNVEPPPKEEERPDTNTRDPRRLGRNVDAEEEDYFNGDDDETEALPPYISSRGRTSSPGGLKRKRRGALVSKAFRPSNVILPRVHPLPSLVDYGEDDEEEIGPPAPDAPPSTSPKVAATGESIVNTPHSPSPDVPLSPRPTHRQIPSRPPLPPRRPSIDDDDDNRMELLMQKSGPLSPSIPISKPLSKLPMVPIRLAEKRRRDDDDDDELLAHLASKPKRADLGVQKDDAFLGGRVGATKSGDDPPKKIKLMLRTGSTPTAVSQPVPSEAGAKDGDTG</sequence>
<comment type="caution">
    <text evidence="1">The sequence shown here is derived from an EMBL/GenBank/DDBJ whole genome shotgun (WGS) entry which is preliminary data.</text>
</comment>
<proteinExistence type="predicted"/>
<name>A0ACB8C1X9_9AGAM</name>
<organism evidence="1 2">
    <name type="scientific">Leucogyrophana mollusca</name>
    <dbReference type="NCBI Taxonomy" id="85980"/>
    <lineage>
        <taxon>Eukaryota</taxon>
        <taxon>Fungi</taxon>
        <taxon>Dikarya</taxon>
        <taxon>Basidiomycota</taxon>
        <taxon>Agaricomycotina</taxon>
        <taxon>Agaricomycetes</taxon>
        <taxon>Agaricomycetidae</taxon>
        <taxon>Boletales</taxon>
        <taxon>Boletales incertae sedis</taxon>
        <taxon>Leucogyrophana</taxon>
    </lineage>
</organism>
<accession>A0ACB8C1X9</accession>
<protein>
    <submittedName>
        <fullName evidence="1">DUF625-domain-containing protein</fullName>
    </submittedName>
</protein>
<gene>
    <name evidence="1" type="ORF">BV22DRAFT_1053220</name>
</gene>
<keyword evidence="2" id="KW-1185">Reference proteome</keyword>
<evidence type="ECO:0000313" key="1">
    <source>
        <dbReference type="EMBL" id="KAH7931318.1"/>
    </source>
</evidence>
<dbReference type="EMBL" id="MU266327">
    <property type="protein sequence ID" value="KAH7931318.1"/>
    <property type="molecule type" value="Genomic_DNA"/>
</dbReference>
<reference evidence="1" key="1">
    <citation type="journal article" date="2021" name="New Phytol.">
        <title>Evolutionary innovations through gain and loss of genes in the ectomycorrhizal Boletales.</title>
        <authorList>
            <person name="Wu G."/>
            <person name="Miyauchi S."/>
            <person name="Morin E."/>
            <person name="Kuo A."/>
            <person name="Drula E."/>
            <person name="Varga T."/>
            <person name="Kohler A."/>
            <person name="Feng B."/>
            <person name="Cao Y."/>
            <person name="Lipzen A."/>
            <person name="Daum C."/>
            <person name="Hundley H."/>
            <person name="Pangilinan J."/>
            <person name="Johnson J."/>
            <person name="Barry K."/>
            <person name="LaButti K."/>
            <person name="Ng V."/>
            <person name="Ahrendt S."/>
            <person name="Min B."/>
            <person name="Choi I.G."/>
            <person name="Park H."/>
            <person name="Plett J.M."/>
            <person name="Magnuson J."/>
            <person name="Spatafora J.W."/>
            <person name="Nagy L.G."/>
            <person name="Henrissat B."/>
            <person name="Grigoriev I.V."/>
            <person name="Yang Z.L."/>
            <person name="Xu J."/>
            <person name="Martin F.M."/>
        </authorList>
    </citation>
    <scope>NUCLEOTIDE SEQUENCE</scope>
    <source>
        <strain evidence="1">KUC20120723A-06</strain>
    </source>
</reference>
<dbReference type="Proteomes" id="UP000790709">
    <property type="component" value="Unassembled WGS sequence"/>
</dbReference>
<evidence type="ECO:0000313" key="2">
    <source>
        <dbReference type="Proteomes" id="UP000790709"/>
    </source>
</evidence>